<comment type="caution">
    <text evidence="1">The sequence shown here is derived from an EMBL/GenBank/DDBJ whole genome shotgun (WGS) entry which is preliminary data.</text>
</comment>
<dbReference type="InterPro" id="IPR046732">
    <property type="entry name" value="DUF6624"/>
</dbReference>
<protein>
    <submittedName>
        <fullName evidence="1">Uncharacterized protein</fullName>
    </submittedName>
</protein>
<dbReference type="AlphaFoldDB" id="A0A6L9L653"/>
<proteinExistence type="predicted"/>
<accession>A0A6L9L653</accession>
<keyword evidence="2" id="KW-1185">Reference proteome</keyword>
<organism evidence="1 2">
    <name type="scientific">Spirosoma terrae</name>
    <dbReference type="NCBI Taxonomy" id="1968276"/>
    <lineage>
        <taxon>Bacteria</taxon>
        <taxon>Pseudomonadati</taxon>
        <taxon>Bacteroidota</taxon>
        <taxon>Cytophagia</taxon>
        <taxon>Cytophagales</taxon>
        <taxon>Cytophagaceae</taxon>
        <taxon>Spirosoma</taxon>
    </lineage>
</organism>
<name>A0A6L9L653_9BACT</name>
<reference evidence="1 2" key="1">
    <citation type="submission" date="2020-02" db="EMBL/GenBank/DDBJ databases">
        <title>Draft genome sequence of two Spirosoma agri KCTC 52727 and Spirosoma terrae KCTC 52035.</title>
        <authorList>
            <person name="Rojas J."/>
            <person name="Ambika Manirajan B."/>
            <person name="Suarez C."/>
            <person name="Ratering S."/>
            <person name="Schnell S."/>
        </authorList>
    </citation>
    <scope>NUCLEOTIDE SEQUENCE [LARGE SCALE GENOMIC DNA]</scope>
    <source>
        <strain evidence="1 2">KCTC 52035</strain>
    </source>
</reference>
<dbReference type="RefSeq" id="WP_163949501.1">
    <property type="nucleotide sequence ID" value="NZ_JAAFZH010000005.1"/>
</dbReference>
<dbReference type="EMBL" id="JAAFZH010000005">
    <property type="protein sequence ID" value="NDU96115.1"/>
    <property type="molecule type" value="Genomic_DNA"/>
</dbReference>
<sequence>MKQLAQEISQMANHDLAVRDRLLADGTLFDGYHPDMEAVHRTNAARLRDIIALIGWPTRSKVGNEASQAAWLIAQHAIGEASFMRHCYALMQNVLDDINPQNVAYLYDRICYFEGRPQRYGTQYYDEQHMYPVENKEAVNTLREELQLPPIPEERIVEFSPTLAELQPDSGPEEWRRKAGWI</sequence>
<evidence type="ECO:0000313" key="1">
    <source>
        <dbReference type="EMBL" id="NDU96115.1"/>
    </source>
</evidence>
<dbReference type="Pfam" id="PF20329">
    <property type="entry name" value="DUF6624"/>
    <property type="match status" value="1"/>
</dbReference>
<dbReference type="Proteomes" id="UP000474175">
    <property type="component" value="Unassembled WGS sequence"/>
</dbReference>
<evidence type="ECO:0000313" key="2">
    <source>
        <dbReference type="Proteomes" id="UP000474175"/>
    </source>
</evidence>
<gene>
    <name evidence="1" type="ORF">GK108_14630</name>
</gene>